<dbReference type="Proteomes" id="UP001458880">
    <property type="component" value="Unassembled WGS sequence"/>
</dbReference>
<evidence type="ECO:0000256" key="6">
    <source>
        <dbReference type="ARBA" id="ARBA00022725"/>
    </source>
</evidence>
<evidence type="ECO:0000313" key="12">
    <source>
        <dbReference type="EMBL" id="KAK9747073.1"/>
    </source>
</evidence>
<protein>
    <submittedName>
        <fullName evidence="12">CD36 family</fullName>
    </submittedName>
</protein>
<evidence type="ECO:0000256" key="11">
    <source>
        <dbReference type="ARBA" id="ARBA00023180"/>
    </source>
</evidence>
<sequence>MKKDGIEVYKYSTTEESLSHSGPNQCFCDEVDDNEYQCPVNGLVDLEPCFKAPVLMSNPHFYLGDEEILDYVQGLKPERHLHESFVLIEPKTATPLQGAKRTQMNIEVKRFDQFPFLNNVSEGIFPILWIEESVDLPQNLVNFLSDSFQQIAILDYIQWILIGRLATESCEFSIRQFSTNCNIRLYTMDFNCRRNTSDVDRFCVGNVAGKVIVLS</sequence>
<comment type="similarity">
    <text evidence="2">Belongs to the CD36 family.</text>
</comment>
<evidence type="ECO:0000313" key="13">
    <source>
        <dbReference type="Proteomes" id="UP001458880"/>
    </source>
</evidence>
<evidence type="ECO:0000256" key="2">
    <source>
        <dbReference type="ARBA" id="ARBA00010532"/>
    </source>
</evidence>
<keyword evidence="9" id="KW-1015">Disulfide bond</keyword>
<dbReference type="AlphaFoldDB" id="A0AAW1MMA3"/>
<evidence type="ECO:0000256" key="5">
    <source>
        <dbReference type="ARBA" id="ARBA00022692"/>
    </source>
</evidence>
<organism evidence="12 13">
    <name type="scientific">Popillia japonica</name>
    <name type="common">Japanese beetle</name>
    <dbReference type="NCBI Taxonomy" id="7064"/>
    <lineage>
        <taxon>Eukaryota</taxon>
        <taxon>Metazoa</taxon>
        <taxon>Ecdysozoa</taxon>
        <taxon>Arthropoda</taxon>
        <taxon>Hexapoda</taxon>
        <taxon>Insecta</taxon>
        <taxon>Pterygota</taxon>
        <taxon>Neoptera</taxon>
        <taxon>Endopterygota</taxon>
        <taxon>Coleoptera</taxon>
        <taxon>Polyphaga</taxon>
        <taxon>Scarabaeiformia</taxon>
        <taxon>Scarabaeidae</taxon>
        <taxon>Rutelinae</taxon>
        <taxon>Popillia</taxon>
    </lineage>
</organism>
<name>A0AAW1MMA3_POPJA</name>
<keyword evidence="7" id="KW-1133">Transmembrane helix</keyword>
<dbReference type="GO" id="GO:0005737">
    <property type="term" value="C:cytoplasm"/>
    <property type="evidence" value="ECO:0007669"/>
    <property type="project" value="TreeGrafter"/>
</dbReference>
<evidence type="ECO:0000256" key="7">
    <source>
        <dbReference type="ARBA" id="ARBA00022989"/>
    </source>
</evidence>
<evidence type="ECO:0000256" key="10">
    <source>
        <dbReference type="ARBA" id="ARBA00023170"/>
    </source>
</evidence>
<reference evidence="12 13" key="1">
    <citation type="journal article" date="2024" name="BMC Genomics">
        <title>De novo assembly and annotation of Popillia japonica's genome with initial clues to its potential as an invasive pest.</title>
        <authorList>
            <person name="Cucini C."/>
            <person name="Boschi S."/>
            <person name="Funari R."/>
            <person name="Cardaioli E."/>
            <person name="Iannotti N."/>
            <person name="Marturano G."/>
            <person name="Paoli F."/>
            <person name="Bruttini M."/>
            <person name="Carapelli A."/>
            <person name="Frati F."/>
            <person name="Nardi F."/>
        </authorList>
    </citation>
    <scope>NUCLEOTIDE SEQUENCE [LARGE SCALE GENOMIC DNA]</scope>
    <source>
        <strain evidence="12">DMR45628</strain>
    </source>
</reference>
<evidence type="ECO:0000256" key="4">
    <source>
        <dbReference type="ARBA" id="ARBA00022606"/>
    </source>
</evidence>
<dbReference type="GO" id="GO:0005044">
    <property type="term" value="F:scavenger receptor activity"/>
    <property type="evidence" value="ECO:0007669"/>
    <property type="project" value="TreeGrafter"/>
</dbReference>
<keyword evidence="8" id="KW-0472">Membrane</keyword>
<keyword evidence="5" id="KW-0812">Transmembrane</keyword>
<dbReference type="GO" id="GO:0005886">
    <property type="term" value="C:plasma membrane"/>
    <property type="evidence" value="ECO:0007669"/>
    <property type="project" value="UniProtKB-SubCell"/>
</dbReference>
<comment type="caution">
    <text evidence="12">The sequence shown here is derived from an EMBL/GenBank/DDBJ whole genome shotgun (WGS) entry which is preliminary data.</text>
</comment>
<gene>
    <name evidence="12" type="ORF">QE152_g5570</name>
</gene>
<evidence type="ECO:0000256" key="3">
    <source>
        <dbReference type="ARBA" id="ARBA00022475"/>
    </source>
</evidence>
<keyword evidence="11" id="KW-0325">Glycoprotein</keyword>
<dbReference type="Pfam" id="PF01130">
    <property type="entry name" value="CD36"/>
    <property type="match status" value="1"/>
</dbReference>
<dbReference type="EMBL" id="JASPKY010000034">
    <property type="protein sequence ID" value="KAK9747073.1"/>
    <property type="molecule type" value="Genomic_DNA"/>
</dbReference>
<evidence type="ECO:0000256" key="8">
    <source>
        <dbReference type="ARBA" id="ARBA00023136"/>
    </source>
</evidence>
<keyword evidence="10" id="KW-0675">Receptor</keyword>
<dbReference type="InterPro" id="IPR002159">
    <property type="entry name" value="CD36_fam"/>
</dbReference>
<dbReference type="PANTHER" id="PTHR11923:SF69">
    <property type="entry name" value="SENSORY NEURON MEMBRANE PROTEIN 1"/>
    <property type="match status" value="1"/>
</dbReference>
<evidence type="ECO:0000256" key="9">
    <source>
        <dbReference type="ARBA" id="ARBA00023157"/>
    </source>
</evidence>
<dbReference type="PANTHER" id="PTHR11923">
    <property type="entry name" value="SCAVENGER RECEPTOR CLASS B TYPE-1 SR-B1"/>
    <property type="match status" value="1"/>
</dbReference>
<proteinExistence type="inferred from homology"/>
<keyword evidence="3" id="KW-1003">Cell membrane</keyword>
<keyword evidence="13" id="KW-1185">Reference proteome</keyword>
<keyword evidence="6" id="KW-0552">Olfaction</keyword>
<comment type="subcellular location">
    <subcellularLocation>
        <location evidence="1">Cell membrane</location>
        <topology evidence="1">Multi-pass membrane protein</topology>
    </subcellularLocation>
</comment>
<keyword evidence="4" id="KW-0716">Sensory transduction</keyword>
<evidence type="ECO:0000256" key="1">
    <source>
        <dbReference type="ARBA" id="ARBA00004651"/>
    </source>
</evidence>
<dbReference type="GO" id="GO:0007608">
    <property type="term" value="P:sensory perception of smell"/>
    <property type="evidence" value="ECO:0007669"/>
    <property type="project" value="UniProtKB-KW"/>
</dbReference>
<accession>A0AAW1MMA3</accession>
<dbReference type="PRINTS" id="PR01609">
    <property type="entry name" value="CD36FAMILY"/>
</dbReference>